<evidence type="ECO:0000256" key="2">
    <source>
        <dbReference type="ARBA" id="ARBA00022898"/>
    </source>
</evidence>
<sequence length="401" mass="43915">MAVADWDDARGHMLLDPTVVNLNTGSGGPLPRCAFERVTGYRAHLAREPMDFLLREVPALLWEARERLAGFVGGDPHRLVLTANVTGAVNLVASSLDLTAPGEILMTDHEYTPMRWCLERMAQRRGLEVRTFPLPALPADAGEVVDAAVAAMTHRTRLLFFSHVVSSTGLVLPARELCAEARRRGIVTLVDGAHAPAFLDLDLDGTGCDYYAGSGHKWLLAPTGVGFLHVAPGRAEGLEPLQVSWAHEPPRGSGPPDERDRFGSTPRLRRYECEGTRDICPWLATPESIDFQAGLGYDRIRARRRELVEHARERLTGWRGLTPATPESPALSGAMVAFRLPGGSRAGDLHQALWERFRIETAVADRPDGALLRISLNFYNTEAEIDQLAKAMGETKELIGG</sequence>
<reference evidence="7" key="1">
    <citation type="journal article" date="2014" name="Int. J. Syst. Evol. Microbiol.">
        <title>Complete genome sequence of Corynebacterium casei LMG S-19264T (=DSM 44701T), isolated from a smear-ripened cheese.</title>
        <authorList>
            <consortium name="US DOE Joint Genome Institute (JGI-PGF)"/>
            <person name="Walter F."/>
            <person name="Albersmeier A."/>
            <person name="Kalinowski J."/>
            <person name="Ruckert C."/>
        </authorList>
    </citation>
    <scope>NUCLEOTIDE SEQUENCE</scope>
    <source>
        <strain evidence="7">JCM 5069</strain>
    </source>
</reference>
<proteinExistence type="inferred from homology"/>
<organism evidence="7 8">
    <name type="scientific">Streptomyces sulfonofaciens</name>
    <dbReference type="NCBI Taxonomy" id="68272"/>
    <lineage>
        <taxon>Bacteria</taxon>
        <taxon>Bacillati</taxon>
        <taxon>Actinomycetota</taxon>
        <taxon>Actinomycetes</taxon>
        <taxon>Kitasatosporales</taxon>
        <taxon>Streptomycetaceae</taxon>
        <taxon>Streptomyces</taxon>
    </lineage>
</organism>
<comment type="cofactor">
    <cofactor evidence="1 4">
        <name>pyridoxal 5'-phosphate</name>
        <dbReference type="ChEBI" id="CHEBI:597326"/>
    </cofactor>
</comment>
<gene>
    <name evidence="7" type="ORF">GCM10018793_37700</name>
</gene>
<name>A0A919GAF8_9ACTN</name>
<evidence type="ECO:0000313" key="8">
    <source>
        <dbReference type="Proteomes" id="UP000603708"/>
    </source>
</evidence>
<dbReference type="AlphaFoldDB" id="A0A919GAF8"/>
<dbReference type="PROSITE" id="PS00595">
    <property type="entry name" value="AA_TRANSFER_CLASS_5"/>
    <property type="match status" value="1"/>
</dbReference>
<keyword evidence="7" id="KW-0032">Aminotransferase</keyword>
<evidence type="ECO:0000256" key="5">
    <source>
        <dbReference type="SAM" id="MobiDB-lite"/>
    </source>
</evidence>
<keyword evidence="7" id="KW-0808">Transferase</keyword>
<comment type="similarity">
    <text evidence="3">Belongs to the class-V pyridoxal-phosphate-dependent aminotransferase family.</text>
</comment>
<feature type="region of interest" description="Disordered" evidence="5">
    <location>
        <begin position="245"/>
        <end position="265"/>
    </location>
</feature>
<feature type="domain" description="Aminotransferase class V" evidence="6">
    <location>
        <begin position="56"/>
        <end position="388"/>
    </location>
</feature>
<keyword evidence="8" id="KW-1185">Reference proteome</keyword>
<dbReference type="InterPro" id="IPR020578">
    <property type="entry name" value="Aminotrans_V_PyrdxlP_BS"/>
</dbReference>
<dbReference type="RefSeq" id="WP_189933493.1">
    <property type="nucleotide sequence ID" value="NZ_BNCD01000010.1"/>
</dbReference>
<keyword evidence="2" id="KW-0663">Pyridoxal phosphate</keyword>
<dbReference type="PANTHER" id="PTHR43092">
    <property type="entry name" value="L-CYSTEINE DESULFHYDRASE"/>
    <property type="match status" value="1"/>
</dbReference>
<evidence type="ECO:0000259" key="6">
    <source>
        <dbReference type="Pfam" id="PF00266"/>
    </source>
</evidence>
<dbReference type="Gene3D" id="3.90.1150.10">
    <property type="entry name" value="Aspartate Aminotransferase, domain 1"/>
    <property type="match status" value="1"/>
</dbReference>
<comment type="caution">
    <text evidence="7">The sequence shown here is derived from an EMBL/GenBank/DDBJ whole genome shotgun (WGS) entry which is preliminary data.</text>
</comment>
<reference evidence="7" key="2">
    <citation type="submission" date="2020-09" db="EMBL/GenBank/DDBJ databases">
        <authorList>
            <person name="Sun Q."/>
            <person name="Ohkuma M."/>
        </authorList>
    </citation>
    <scope>NUCLEOTIDE SEQUENCE</scope>
    <source>
        <strain evidence="7">JCM 5069</strain>
    </source>
</reference>
<evidence type="ECO:0000313" key="7">
    <source>
        <dbReference type="EMBL" id="GHH81062.1"/>
    </source>
</evidence>
<evidence type="ECO:0000256" key="4">
    <source>
        <dbReference type="RuleBase" id="RU004504"/>
    </source>
</evidence>
<dbReference type="Pfam" id="PF00266">
    <property type="entry name" value="Aminotran_5"/>
    <property type="match status" value="1"/>
</dbReference>
<protein>
    <submittedName>
        <fullName evidence="7">Aminotransferase class V</fullName>
    </submittedName>
</protein>
<dbReference type="Gene3D" id="3.40.640.10">
    <property type="entry name" value="Type I PLP-dependent aspartate aminotransferase-like (Major domain)"/>
    <property type="match status" value="1"/>
</dbReference>
<dbReference type="PANTHER" id="PTHR43092:SF6">
    <property type="entry name" value="BLR1280 PROTEIN"/>
    <property type="match status" value="1"/>
</dbReference>
<dbReference type="InterPro" id="IPR015422">
    <property type="entry name" value="PyrdxlP-dep_Trfase_small"/>
</dbReference>
<dbReference type="Proteomes" id="UP000603708">
    <property type="component" value="Unassembled WGS sequence"/>
</dbReference>
<dbReference type="InterPro" id="IPR000192">
    <property type="entry name" value="Aminotrans_V_dom"/>
</dbReference>
<dbReference type="InterPro" id="IPR015424">
    <property type="entry name" value="PyrdxlP-dep_Trfase"/>
</dbReference>
<evidence type="ECO:0000256" key="3">
    <source>
        <dbReference type="RuleBase" id="RU004075"/>
    </source>
</evidence>
<accession>A0A919GAF8</accession>
<dbReference type="EMBL" id="BNCD01000010">
    <property type="protein sequence ID" value="GHH81062.1"/>
    <property type="molecule type" value="Genomic_DNA"/>
</dbReference>
<dbReference type="GO" id="GO:0008483">
    <property type="term" value="F:transaminase activity"/>
    <property type="evidence" value="ECO:0007669"/>
    <property type="project" value="UniProtKB-KW"/>
</dbReference>
<evidence type="ECO:0000256" key="1">
    <source>
        <dbReference type="ARBA" id="ARBA00001933"/>
    </source>
</evidence>
<dbReference type="SUPFAM" id="SSF53383">
    <property type="entry name" value="PLP-dependent transferases"/>
    <property type="match status" value="1"/>
</dbReference>
<dbReference type="InterPro" id="IPR015421">
    <property type="entry name" value="PyrdxlP-dep_Trfase_major"/>
</dbReference>